<dbReference type="Pfam" id="PF02777">
    <property type="entry name" value="Sod_Fe_C"/>
    <property type="match status" value="1"/>
</dbReference>
<dbReference type="GO" id="GO:0046872">
    <property type="term" value="F:metal ion binding"/>
    <property type="evidence" value="ECO:0007669"/>
    <property type="project" value="UniProtKB-KW"/>
</dbReference>
<dbReference type="InterPro" id="IPR019832">
    <property type="entry name" value="Mn/Fe_SOD_C"/>
</dbReference>
<dbReference type="InterPro" id="IPR019833">
    <property type="entry name" value="Mn/Fe_SOD_BS"/>
</dbReference>
<dbReference type="PATRIC" id="fig|1422.18.peg.2430"/>
<dbReference type="Gene3D" id="3.55.40.20">
    <property type="entry name" value="Iron/manganese superoxide dismutase, C-terminal domain"/>
    <property type="match status" value="1"/>
</dbReference>
<dbReference type="EC" id="1.15.1.1" evidence="2"/>
<evidence type="ECO:0000259" key="7">
    <source>
        <dbReference type="Pfam" id="PF02777"/>
    </source>
</evidence>
<dbReference type="FunFam" id="1.10.287.990:FF:000001">
    <property type="entry name" value="Superoxide dismutase"/>
    <property type="match status" value="1"/>
</dbReference>
<comment type="caution">
    <text evidence="9">The sequence shown here is derived from an EMBL/GenBank/DDBJ whole genome shotgun (WGS) entry which is preliminary data.</text>
</comment>
<dbReference type="Pfam" id="PF00081">
    <property type="entry name" value="Sod_Fe_N"/>
    <property type="match status" value="1"/>
</dbReference>
<dbReference type="GO" id="GO:0004784">
    <property type="term" value="F:superoxide dismutase activity"/>
    <property type="evidence" value="ECO:0007669"/>
    <property type="project" value="UniProtKB-EC"/>
</dbReference>
<evidence type="ECO:0000313" key="11">
    <source>
        <dbReference type="Proteomes" id="UP000773850"/>
    </source>
</evidence>
<evidence type="ECO:0000313" key="8">
    <source>
        <dbReference type="EMBL" id="KAF6509835.1"/>
    </source>
</evidence>
<evidence type="ECO:0000256" key="2">
    <source>
        <dbReference type="ARBA" id="ARBA00012682"/>
    </source>
</evidence>
<dbReference type="InterPro" id="IPR036324">
    <property type="entry name" value="Mn/Fe_SOD_N_sf"/>
</dbReference>
<dbReference type="Gene3D" id="1.10.287.990">
    <property type="entry name" value="Fe,Mn superoxide dismutase (SOD) domain"/>
    <property type="match status" value="1"/>
</dbReference>
<dbReference type="SUPFAM" id="SSF54719">
    <property type="entry name" value="Fe,Mn superoxide dismutase (SOD), C-terminal domain"/>
    <property type="match status" value="1"/>
</dbReference>
<evidence type="ECO:0000259" key="6">
    <source>
        <dbReference type="Pfam" id="PF00081"/>
    </source>
</evidence>
<comment type="similarity">
    <text evidence="1">Belongs to the iron/manganese superoxide dismutase family.</text>
</comment>
<accession>A0A150M4K9</accession>
<evidence type="ECO:0000256" key="1">
    <source>
        <dbReference type="ARBA" id="ARBA00008714"/>
    </source>
</evidence>
<evidence type="ECO:0000313" key="10">
    <source>
        <dbReference type="Proteomes" id="UP000075424"/>
    </source>
</evidence>
<dbReference type="InterPro" id="IPR050265">
    <property type="entry name" value="Fe/Mn_Superoxide_Dismutase"/>
</dbReference>
<protein>
    <recommendedName>
        <fullName evidence="2">superoxide dismutase</fullName>
        <ecNumber evidence="2">1.15.1.1</ecNumber>
    </recommendedName>
</protein>
<dbReference type="Proteomes" id="UP000075424">
    <property type="component" value="Unassembled WGS sequence"/>
</dbReference>
<reference evidence="9 10" key="1">
    <citation type="submission" date="2016-01" db="EMBL/GenBank/DDBJ databases">
        <title>Draft Genome Sequences of Seven Thermophilic Sporeformers Isolated from Foods.</title>
        <authorList>
            <person name="Berendsen E.M."/>
            <person name="Wells-Bennik M.H."/>
            <person name="Krawcyk A.O."/>
            <person name="De Jong A."/>
            <person name="Holsappel S."/>
            <person name="Eijlander R.T."/>
            <person name="Kuipers O.P."/>
        </authorList>
    </citation>
    <scope>NUCLEOTIDE SEQUENCE [LARGE SCALE GENOMIC DNA]</scope>
    <source>
        <strain evidence="9 10">B4109</strain>
    </source>
</reference>
<dbReference type="PANTHER" id="PTHR11404:SF6">
    <property type="entry name" value="SUPEROXIDE DISMUTASE [MN], MITOCHONDRIAL"/>
    <property type="match status" value="1"/>
</dbReference>
<name>A0A150M4K9_GEOSE</name>
<keyword evidence="11" id="KW-1185">Reference proteome</keyword>
<evidence type="ECO:0000256" key="5">
    <source>
        <dbReference type="SAM" id="MobiDB-lite"/>
    </source>
</evidence>
<dbReference type="EMBL" id="LUCS01000028">
    <property type="protein sequence ID" value="KAF6509835.1"/>
    <property type="molecule type" value="Genomic_DNA"/>
</dbReference>
<sequence length="451" mass="51825">MYEQPKIWVNADKNDFRKQAYDMAKKAGGGFYQMNDQEKFAQYAAEVNEWARQVEKALALRGASTDGASSLCGFIAAHDGEWTEEAVRELQRLVDDVYAAALCRYAEESAEWGRQVEHALSVRGAAEDVGLSSLLAYIDERNGAWTEEAVSELQRLVDDVYNRAVRLADFSAAEKDEEALFLEEEAPLVESGGVGEDGEEERLDVGEEGKREEESEQPFDSATAQAEPASSLPSDLHDEERQQPIPPGRHVLPPLPYSYDALEPHISEEIMRLHHTKHHQSYVDGLNKAVRMMAEARRTNNFELLKHWEREAAFHGSGHYLHTIFWYNMHPEGGGEPRGELRAQIERDFGSFTAFRRHFTEAAKSAEGVGWALLVWAPRAHRLEILQAEKHQHMAQWDVIPLLVLDVWEHAYYLQYKNDRAAYIEHWWNVVNWRDVEARFHEARKLRWQPF</sequence>
<keyword evidence="3" id="KW-0479">Metal-binding</keyword>
<evidence type="ECO:0000256" key="3">
    <source>
        <dbReference type="ARBA" id="ARBA00022723"/>
    </source>
</evidence>
<feature type="domain" description="Manganese/iron superoxide dismutase C-terminal" evidence="7">
    <location>
        <begin position="337"/>
        <end position="439"/>
    </location>
</feature>
<dbReference type="SUPFAM" id="SSF46609">
    <property type="entry name" value="Fe,Mn superoxide dismutase (SOD), N-terminal domain"/>
    <property type="match status" value="1"/>
</dbReference>
<dbReference type="InterPro" id="IPR019831">
    <property type="entry name" value="Mn/Fe_SOD_N"/>
</dbReference>
<gene>
    <name evidence="9" type="ORF">B4109_1854</name>
    <name evidence="8" type="ORF">GS8_1992</name>
</gene>
<dbReference type="InterPro" id="IPR001189">
    <property type="entry name" value="Mn/Fe_SOD"/>
</dbReference>
<evidence type="ECO:0000313" key="9">
    <source>
        <dbReference type="EMBL" id="KYD19547.1"/>
    </source>
</evidence>
<proteinExistence type="inferred from homology"/>
<keyword evidence="4 9" id="KW-0560">Oxidoreductase</keyword>
<dbReference type="Proteomes" id="UP000773850">
    <property type="component" value="Unassembled WGS sequence"/>
</dbReference>
<feature type="compositionally biased region" description="Basic and acidic residues" evidence="5">
    <location>
        <begin position="203"/>
        <end position="213"/>
    </location>
</feature>
<dbReference type="PRINTS" id="PR01703">
    <property type="entry name" value="MNSODISMTASE"/>
</dbReference>
<dbReference type="EMBL" id="LQYV01000154">
    <property type="protein sequence ID" value="KYD19547.1"/>
    <property type="molecule type" value="Genomic_DNA"/>
</dbReference>
<dbReference type="PROSITE" id="PS00088">
    <property type="entry name" value="SOD_MN"/>
    <property type="match status" value="1"/>
</dbReference>
<dbReference type="AlphaFoldDB" id="A0A150M4K9"/>
<organism evidence="9 10">
    <name type="scientific">Geobacillus stearothermophilus</name>
    <name type="common">Bacillus stearothermophilus</name>
    <dbReference type="NCBI Taxonomy" id="1422"/>
    <lineage>
        <taxon>Bacteria</taxon>
        <taxon>Bacillati</taxon>
        <taxon>Bacillota</taxon>
        <taxon>Bacilli</taxon>
        <taxon>Bacillales</taxon>
        <taxon>Anoxybacillaceae</taxon>
        <taxon>Geobacillus</taxon>
    </lineage>
</organism>
<feature type="region of interest" description="Disordered" evidence="5">
    <location>
        <begin position="181"/>
        <end position="253"/>
    </location>
</feature>
<evidence type="ECO:0000256" key="4">
    <source>
        <dbReference type="ARBA" id="ARBA00023002"/>
    </source>
</evidence>
<dbReference type="PANTHER" id="PTHR11404">
    <property type="entry name" value="SUPEROXIDE DISMUTASE 2"/>
    <property type="match status" value="1"/>
</dbReference>
<reference evidence="8 11" key="2">
    <citation type="submission" date="2016-03" db="EMBL/GenBank/DDBJ databases">
        <title>Spore heat resistance.</title>
        <authorList>
            <person name="Boekhorst J."/>
            <person name="Berendsen E.M."/>
            <person name="Wells-Bennik M.H."/>
            <person name="Kuipers O.P."/>
        </authorList>
    </citation>
    <scope>NUCLEOTIDE SEQUENCE [LARGE SCALE GENOMIC DNA]</scope>
    <source>
        <strain evidence="8 11">GS8</strain>
    </source>
</reference>
<dbReference type="InterPro" id="IPR036314">
    <property type="entry name" value="SOD_C_sf"/>
</dbReference>
<dbReference type="FunFam" id="3.55.40.20:FF:000004">
    <property type="entry name" value="Superoxide dismutase [Fe]"/>
    <property type="match status" value="1"/>
</dbReference>
<feature type="domain" description="Manganese/iron superoxide dismutase N-terminal" evidence="6">
    <location>
        <begin position="250"/>
        <end position="329"/>
    </location>
</feature>